<sequence length="108" mass="11902">MPHLRLRYHKAHSTPLFAELWLSTAAARTDPSASPRAWCASRLPALQQHLLWAPLPRGRTPVRSSTAASTTACRPAWCSRWRSSASTPAGCRPSACHTLPWTPLKPLP</sequence>
<comment type="caution">
    <text evidence="1">The sequence shown here is derived from an EMBL/GenBank/DDBJ whole genome shotgun (WGS) entry which is preliminary data.</text>
</comment>
<dbReference type="AlphaFoldDB" id="A0A640KB23"/>
<evidence type="ECO:0000313" key="2">
    <source>
        <dbReference type="Proteomes" id="UP000419144"/>
    </source>
</evidence>
<organism evidence="1 2">
    <name type="scientific">Leishmania tarentolae</name>
    <name type="common">Sauroleishmania tarentolae</name>
    <dbReference type="NCBI Taxonomy" id="5689"/>
    <lineage>
        <taxon>Eukaryota</taxon>
        <taxon>Discoba</taxon>
        <taxon>Euglenozoa</taxon>
        <taxon>Kinetoplastea</taxon>
        <taxon>Metakinetoplastina</taxon>
        <taxon>Trypanosomatida</taxon>
        <taxon>Trypanosomatidae</taxon>
        <taxon>Leishmaniinae</taxon>
        <taxon>Leishmania</taxon>
        <taxon>lizard Leishmania</taxon>
    </lineage>
</organism>
<accession>A0A640KB23</accession>
<protein>
    <submittedName>
        <fullName evidence="1">GP63, leishmanolysin</fullName>
    </submittedName>
</protein>
<dbReference type="VEuPathDB" id="TriTrypDB:LtaPh_1009281"/>
<keyword evidence="2" id="KW-1185">Reference proteome</keyword>
<evidence type="ECO:0000313" key="1">
    <source>
        <dbReference type="EMBL" id="GET86488.1"/>
    </source>
</evidence>
<dbReference type="Proteomes" id="UP000419144">
    <property type="component" value="Unassembled WGS sequence"/>
</dbReference>
<dbReference type="EMBL" id="BLBS01000011">
    <property type="protein sequence ID" value="GET86488.1"/>
    <property type="molecule type" value="Genomic_DNA"/>
</dbReference>
<reference evidence="1" key="1">
    <citation type="submission" date="2019-11" db="EMBL/GenBank/DDBJ databases">
        <title>Leishmania tarentolae CDS.</title>
        <authorList>
            <person name="Goto Y."/>
            <person name="Yamagishi J."/>
        </authorList>
    </citation>
    <scope>NUCLEOTIDE SEQUENCE [LARGE SCALE GENOMIC DNA]</scope>
    <source>
        <strain evidence="1">Parrot Tar II</strain>
    </source>
</reference>
<proteinExistence type="predicted"/>
<name>A0A640KB23_LEITA</name>
<gene>
    <name evidence="1" type="ORF">LtaPh_1009281</name>
</gene>